<comment type="caution">
    <text evidence="2">The sequence shown here is derived from an EMBL/GenBank/DDBJ whole genome shotgun (WGS) entry which is preliminary data.</text>
</comment>
<dbReference type="SUPFAM" id="SSF54523">
    <property type="entry name" value="Pili subunits"/>
    <property type="match status" value="1"/>
</dbReference>
<name>A0A5S4ZN87_9FIRM</name>
<keyword evidence="1" id="KW-1133">Transmembrane helix</keyword>
<keyword evidence="3" id="KW-1185">Reference proteome</keyword>
<keyword evidence="1" id="KW-0812">Transmembrane</keyword>
<dbReference type="RefSeq" id="WP_166512601.1">
    <property type="nucleotide sequence ID" value="NZ_VNHM01000019.1"/>
</dbReference>
<dbReference type="Proteomes" id="UP000323166">
    <property type="component" value="Unassembled WGS sequence"/>
</dbReference>
<protein>
    <submittedName>
        <fullName evidence="2">Tfp pilus assembly protein FimT</fullName>
    </submittedName>
</protein>
<evidence type="ECO:0000313" key="3">
    <source>
        <dbReference type="Proteomes" id="UP000323166"/>
    </source>
</evidence>
<evidence type="ECO:0000313" key="2">
    <source>
        <dbReference type="EMBL" id="TYO93332.1"/>
    </source>
</evidence>
<dbReference type="Gene3D" id="3.30.700.10">
    <property type="entry name" value="Glycoprotein, Type 4 Pilin"/>
    <property type="match status" value="1"/>
</dbReference>
<dbReference type="EMBL" id="VNHM01000019">
    <property type="protein sequence ID" value="TYO93332.1"/>
    <property type="molecule type" value="Genomic_DNA"/>
</dbReference>
<keyword evidence="1" id="KW-0472">Membrane</keyword>
<dbReference type="InterPro" id="IPR045584">
    <property type="entry name" value="Pilin-like"/>
</dbReference>
<accession>A0A5S4ZN87</accession>
<sequence length="155" mass="17162">MIAKRQGFTLIELNLIILTLGILAAIAVPTMQNYLAECQLQAHCKRLQQEIVSVAQEALVKDSSTFYIRLDLHNDRYIVRDPSSGVNRLVELPAGVDLAYSNFPSNTIYFGPKGTPKVGGTIRLESKKTGIMQYVIIAAVTGRTRVSDKPPSWNE</sequence>
<proteinExistence type="predicted"/>
<dbReference type="AlphaFoldDB" id="A0A5S4ZN87"/>
<reference evidence="2 3" key="1">
    <citation type="submission" date="2019-07" db="EMBL/GenBank/DDBJ databases">
        <title>Genomic Encyclopedia of Type Strains, Phase I: the one thousand microbial genomes (KMG-I) project.</title>
        <authorList>
            <person name="Kyrpides N."/>
        </authorList>
    </citation>
    <scope>NUCLEOTIDE SEQUENCE [LARGE SCALE GENOMIC DNA]</scope>
    <source>
        <strain evidence="2 3">DSM 6562</strain>
    </source>
</reference>
<evidence type="ECO:0000256" key="1">
    <source>
        <dbReference type="SAM" id="Phobius"/>
    </source>
</evidence>
<feature type="transmembrane region" description="Helical" evidence="1">
    <location>
        <begin position="7"/>
        <end position="28"/>
    </location>
</feature>
<organism evidence="2 3">
    <name type="scientific">Desulfallas thermosapovorans DSM 6562</name>
    <dbReference type="NCBI Taxonomy" id="1121431"/>
    <lineage>
        <taxon>Bacteria</taxon>
        <taxon>Bacillati</taxon>
        <taxon>Bacillota</taxon>
        <taxon>Clostridia</taxon>
        <taxon>Eubacteriales</taxon>
        <taxon>Desulfallaceae</taxon>
        <taxon>Desulfallas</taxon>
    </lineage>
</organism>
<gene>
    <name evidence="2" type="ORF">LX24_02658</name>
</gene>